<dbReference type="InterPro" id="IPR001783">
    <property type="entry name" value="Lumazine-bd"/>
</dbReference>
<dbReference type="PANTHER" id="PTHR21098">
    <property type="entry name" value="RIBOFLAVIN SYNTHASE ALPHA CHAIN"/>
    <property type="match status" value="1"/>
</dbReference>
<evidence type="ECO:0000256" key="1">
    <source>
        <dbReference type="ARBA" id="ARBA00000968"/>
    </source>
</evidence>
<dbReference type="PANTHER" id="PTHR21098:SF0">
    <property type="entry name" value="RIBOFLAVIN SYNTHASE"/>
    <property type="match status" value="1"/>
</dbReference>
<feature type="repeat" description="Lumazine-binding" evidence="10">
    <location>
        <begin position="1"/>
        <end position="97"/>
    </location>
</feature>
<dbReference type="InterPro" id="IPR017938">
    <property type="entry name" value="Riboflavin_synthase-like_b-brl"/>
</dbReference>
<reference evidence="13" key="2">
    <citation type="submission" date="2017-11" db="EMBL/GenBank/DDBJ databases">
        <title>PacBio sequencing of new strain of the secondary endosymbiont Candidatus Hamiltonella defensa.</title>
        <authorList>
            <person name="Strand M.R."/>
            <person name="Oliver K."/>
        </authorList>
    </citation>
    <scope>NUCLEOTIDE SEQUENCE [LARGE SCALE GENOMIC DNA]</scope>
    <source>
        <strain evidence="13">A2C</strain>
    </source>
</reference>
<evidence type="ECO:0000256" key="10">
    <source>
        <dbReference type="PROSITE-ProRule" id="PRU00524"/>
    </source>
</evidence>
<sequence length="222" mass="24693">MFTGIIQDKATVVDIQEGQNFRTITLTYSEKLLYQLKPGASVAHDGCCLTVTKIDGDQVSFDLMQETLRVTTLNQLKIGSNVNVEKAARLGDEIGGHLMSGHIICTACIDEICVAENNRQIWFRITDPEIMKYIFYKGFIGVDGISLTVGEMQKNRFCNYLIPETLARTTLGLKKSGDRVNIEIDPQTQAVVDTVTKTLEKITVDTRSIGRGMHVSENVIFV</sequence>
<dbReference type="InterPro" id="IPR026017">
    <property type="entry name" value="Lumazine-bd_dom"/>
</dbReference>
<dbReference type="FunFam" id="2.40.30.20:FF:000005">
    <property type="entry name" value="Riboflavin synthase, alpha subunit"/>
    <property type="match status" value="1"/>
</dbReference>
<gene>
    <name evidence="12" type="ORF">BJP41_03715</name>
</gene>
<dbReference type="EMBL" id="CP017606">
    <property type="protein sequence ID" value="ATW29605.1"/>
    <property type="molecule type" value="Genomic_DNA"/>
</dbReference>
<evidence type="ECO:0000256" key="7">
    <source>
        <dbReference type="ARBA" id="ARBA00022679"/>
    </source>
</evidence>
<dbReference type="PROSITE" id="PS51177">
    <property type="entry name" value="LUMAZINE_BIND"/>
    <property type="match status" value="2"/>
</dbReference>
<dbReference type="Proteomes" id="UP000230008">
    <property type="component" value="Chromosome"/>
</dbReference>
<dbReference type="GO" id="GO:0004746">
    <property type="term" value="F:riboflavin synthase activity"/>
    <property type="evidence" value="ECO:0007669"/>
    <property type="project" value="UniProtKB-UniRule"/>
</dbReference>
<evidence type="ECO:0000256" key="5">
    <source>
        <dbReference type="ARBA" id="ARBA00013950"/>
    </source>
</evidence>
<keyword evidence="7" id="KW-0808">Transferase</keyword>
<dbReference type="CDD" id="cd00402">
    <property type="entry name" value="Riboflavin_synthase_like"/>
    <property type="match status" value="1"/>
</dbReference>
<evidence type="ECO:0000256" key="6">
    <source>
        <dbReference type="ARBA" id="ARBA00022619"/>
    </source>
</evidence>
<evidence type="ECO:0000256" key="8">
    <source>
        <dbReference type="ARBA" id="ARBA00022737"/>
    </source>
</evidence>
<dbReference type="FunFam" id="2.40.30.20:FF:000003">
    <property type="entry name" value="Riboflavin synthase, alpha subunit"/>
    <property type="match status" value="1"/>
</dbReference>
<evidence type="ECO:0000259" key="11">
    <source>
        <dbReference type="PROSITE" id="PS51177"/>
    </source>
</evidence>
<dbReference type="PIRSF" id="PIRSF000498">
    <property type="entry name" value="Riboflavin_syn_A"/>
    <property type="match status" value="1"/>
</dbReference>
<proteinExistence type="predicted"/>
<comment type="pathway">
    <text evidence="3">Cofactor biosynthesis; riboflavin biosynthesis; riboflavin from 2-hydroxy-3-oxobutyl phosphate and 5-amino-6-(D-ribitylamino)uracil: step 2/2.</text>
</comment>
<keyword evidence="6" id="KW-0686">Riboflavin biosynthesis</keyword>
<protein>
    <recommendedName>
        <fullName evidence="5 9">Riboflavin synthase</fullName>
        <ecNumber evidence="4 9">2.5.1.9</ecNumber>
    </recommendedName>
</protein>
<dbReference type="AlphaFoldDB" id="A0A2D3T7A8"/>
<evidence type="ECO:0000256" key="3">
    <source>
        <dbReference type="ARBA" id="ARBA00004887"/>
    </source>
</evidence>
<dbReference type="NCBIfam" id="NF006767">
    <property type="entry name" value="PRK09289.1"/>
    <property type="match status" value="1"/>
</dbReference>
<dbReference type="RefSeq" id="WP_100103133.1">
    <property type="nucleotide sequence ID" value="NZ_CAWNMT010000001.1"/>
</dbReference>
<evidence type="ECO:0000256" key="2">
    <source>
        <dbReference type="ARBA" id="ARBA00002803"/>
    </source>
</evidence>
<evidence type="ECO:0000256" key="9">
    <source>
        <dbReference type="NCBIfam" id="TIGR00187"/>
    </source>
</evidence>
<dbReference type="GO" id="GO:0009231">
    <property type="term" value="P:riboflavin biosynthetic process"/>
    <property type="evidence" value="ECO:0007669"/>
    <property type="project" value="UniProtKB-UniPathway"/>
</dbReference>
<dbReference type="GO" id="GO:0005829">
    <property type="term" value="C:cytosol"/>
    <property type="evidence" value="ECO:0007669"/>
    <property type="project" value="TreeGrafter"/>
</dbReference>
<organism evidence="12 13">
    <name type="scientific">Candidatus Williamhamiltonella defendens</name>
    <dbReference type="NCBI Taxonomy" id="138072"/>
    <lineage>
        <taxon>Bacteria</taxon>
        <taxon>Pseudomonadati</taxon>
        <taxon>Pseudomonadota</taxon>
        <taxon>Gammaproteobacteria</taxon>
        <taxon>Enterobacterales</taxon>
        <taxon>Enterobacteriaceae</taxon>
        <taxon>aphid secondary symbionts</taxon>
        <taxon>Candidatus Williamhamiltonella</taxon>
    </lineage>
</organism>
<feature type="domain" description="Lumazine-binding" evidence="11">
    <location>
        <begin position="1"/>
        <end position="97"/>
    </location>
</feature>
<evidence type="ECO:0000313" key="12">
    <source>
        <dbReference type="EMBL" id="ATW29605.1"/>
    </source>
</evidence>
<evidence type="ECO:0000313" key="13">
    <source>
        <dbReference type="Proteomes" id="UP000230008"/>
    </source>
</evidence>
<dbReference type="SUPFAM" id="SSF63380">
    <property type="entry name" value="Riboflavin synthase domain-like"/>
    <property type="match status" value="2"/>
</dbReference>
<feature type="domain" description="Lumazine-binding" evidence="11">
    <location>
        <begin position="98"/>
        <end position="195"/>
    </location>
</feature>
<accession>A0A2D3T7A8</accession>
<comment type="function">
    <text evidence="2">Catalyzes the dismutation of two molecules of 6,7-dimethyl-8-ribityllumazine, resulting in the formation of riboflavin and 5-amino-6-(D-ribitylamino)uracil.</text>
</comment>
<dbReference type="InterPro" id="IPR023366">
    <property type="entry name" value="ATP_synth_asu-like_sf"/>
</dbReference>
<dbReference type="NCBIfam" id="NF009566">
    <property type="entry name" value="PRK13020.1"/>
    <property type="match status" value="1"/>
</dbReference>
<feature type="repeat" description="Lumazine-binding" evidence="10">
    <location>
        <begin position="98"/>
        <end position="195"/>
    </location>
</feature>
<dbReference type="Pfam" id="PF00677">
    <property type="entry name" value="Lum_binding"/>
    <property type="match status" value="2"/>
</dbReference>
<dbReference type="NCBIfam" id="TIGR00187">
    <property type="entry name" value="ribE"/>
    <property type="match status" value="1"/>
</dbReference>
<keyword evidence="8" id="KW-0677">Repeat</keyword>
<dbReference type="EC" id="2.5.1.9" evidence="4 9"/>
<name>A0A2D3T7A8_9ENTR</name>
<evidence type="ECO:0000256" key="4">
    <source>
        <dbReference type="ARBA" id="ARBA00012827"/>
    </source>
</evidence>
<reference evidence="13" key="1">
    <citation type="submission" date="2016-10" db="EMBL/GenBank/DDBJ databases">
        <authorList>
            <person name="Chevignon G."/>
        </authorList>
    </citation>
    <scope>NUCLEOTIDE SEQUENCE [LARGE SCALE GENOMIC DNA]</scope>
    <source>
        <strain evidence="13">A2C</strain>
    </source>
</reference>
<comment type="catalytic activity">
    <reaction evidence="1">
        <text>2 6,7-dimethyl-8-(1-D-ribityl)lumazine + H(+) = 5-amino-6-(D-ribitylamino)uracil + riboflavin</text>
        <dbReference type="Rhea" id="RHEA:20772"/>
        <dbReference type="ChEBI" id="CHEBI:15378"/>
        <dbReference type="ChEBI" id="CHEBI:15934"/>
        <dbReference type="ChEBI" id="CHEBI:57986"/>
        <dbReference type="ChEBI" id="CHEBI:58201"/>
        <dbReference type="EC" id="2.5.1.9"/>
    </reaction>
</comment>
<dbReference type="Gene3D" id="2.40.30.20">
    <property type="match status" value="2"/>
</dbReference>
<dbReference type="UniPathway" id="UPA00275">
    <property type="reaction ID" value="UER00405"/>
</dbReference>